<dbReference type="SUPFAM" id="SSF52266">
    <property type="entry name" value="SGNH hydrolase"/>
    <property type="match status" value="1"/>
</dbReference>
<keyword evidence="2" id="KW-1185">Reference proteome</keyword>
<gene>
    <name evidence="1" type="ORF">HUV48_03770</name>
</gene>
<name>A0A850H096_9SPHN</name>
<dbReference type="GO" id="GO:0016788">
    <property type="term" value="F:hydrolase activity, acting on ester bonds"/>
    <property type="evidence" value="ECO:0007669"/>
    <property type="project" value="UniProtKB-ARBA"/>
</dbReference>
<protein>
    <submittedName>
        <fullName evidence="1">PEP-CTERM sorting domain-containing protein</fullName>
    </submittedName>
</protein>
<dbReference type="InterPro" id="IPR036514">
    <property type="entry name" value="SGNH_hydro_sf"/>
</dbReference>
<evidence type="ECO:0000313" key="1">
    <source>
        <dbReference type="EMBL" id="NVD44136.1"/>
    </source>
</evidence>
<evidence type="ECO:0000313" key="2">
    <source>
        <dbReference type="Proteomes" id="UP000561438"/>
    </source>
</evidence>
<proteinExistence type="predicted"/>
<accession>A0A850H096</accession>
<dbReference type="AlphaFoldDB" id="A0A850H096"/>
<dbReference type="EMBL" id="JABWGV010000001">
    <property type="protein sequence ID" value="NVD44136.1"/>
    <property type="molecule type" value="Genomic_DNA"/>
</dbReference>
<dbReference type="Proteomes" id="UP000561438">
    <property type="component" value="Unassembled WGS sequence"/>
</dbReference>
<reference evidence="1 2" key="1">
    <citation type="submission" date="2020-06" db="EMBL/GenBank/DDBJ databases">
        <title>Altererythrobacter sp. HHU K3-1.</title>
        <authorList>
            <person name="Zhang D."/>
            <person name="Xue H."/>
        </authorList>
    </citation>
    <scope>NUCLEOTIDE SEQUENCE [LARGE SCALE GENOMIC DNA]</scope>
    <source>
        <strain evidence="1 2">HHU K3-1</strain>
    </source>
</reference>
<organism evidence="1 2">
    <name type="scientific">Qipengyuania atrilutea</name>
    <dbReference type="NCBI Taxonomy" id="2744473"/>
    <lineage>
        <taxon>Bacteria</taxon>
        <taxon>Pseudomonadati</taxon>
        <taxon>Pseudomonadota</taxon>
        <taxon>Alphaproteobacteria</taxon>
        <taxon>Sphingomonadales</taxon>
        <taxon>Erythrobacteraceae</taxon>
        <taxon>Qipengyuania</taxon>
    </lineage>
</organism>
<sequence>MPVGGAAQEAAASTQNAETEAKSILFIGNSFTMGANSAVLRYRPDSVNDLHEDGVGGIPALFAKFAEQAEMDWNVSHELRGGTTLEFHLNEQRGKIGGAWDVVVMQQFSVLDPENPGDDGDTRRDAPLLADLFTGANPDAQVYLMSTWTRADQAYKVDGRWKGKPVGSMALDVRRALDRADEASEAIDGVIPVGQAWNRAMQEGVADANPYDGREYGQIDLWSYDHYHASAEGSYLEALVVFASITGFDVRQFGAGERAAHELGIEPKMAARLQEIAMAEVEANA</sequence>
<comment type="caution">
    <text evidence="1">The sequence shown here is derived from an EMBL/GenBank/DDBJ whole genome shotgun (WGS) entry which is preliminary data.</text>
</comment>
<dbReference type="Gene3D" id="3.40.50.1110">
    <property type="entry name" value="SGNH hydrolase"/>
    <property type="match status" value="1"/>
</dbReference>